<gene>
    <name evidence="1" type="ORF">BDV40DRAFT_91708</name>
</gene>
<name>A0A5N6UC21_ASPTM</name>
<organism evidence="1 2">
    <name type="scientific">Aspergillus tamarii</name>
    <dbReference type="NCBI Taxonomy" id="41984"/>
    <lineage>
        <taxon>Eukaryota</taxon>
        <taxon>Fungi</taxon>
        <taxon>Dikarya</taxon>
        <taxon>Ascomycota</taxon>
        <taxon>Pezizomycotina</taxon>
        <taxon>Eurotiomycetes</taxon>
        <taxon>Eurotiomycetidae</taxon>
        <taxon>Eurotiales</taxon>
        <taxon>Aspergillaceae</taxon>
        <taxon>Aspergillus</taxon>
        <taxon>Aspergillus subgen. Circumdati</taxon>
    </lineage>
</organism>
<proteinExistence type="predicted"/>
<accession>A0A5N6UC21</accession>
<protein>
    <submittedName>
        <fullName evidence="1">Uncharacterized protein</fullName>
    </submittedName>
</protein>
<dbReference type="EMBL" id="ML738778">
    <property type="protein sequence ID" value="KAE8156120.1"/>
    <property type="molecule type" value="Genomic_DNA"/>
</dbReference>
<evidence type="ECO:0000313" key="2">
    <source>
        <dbReference type="Proteomes" id="UP000326950"/>
    </source>
</evidence>
<dbReference type="OrthoDB" id="10477830at2759"/>
<evidence type="ECO:0000313" key="1">
    <source>
        <dbReference type="EMBL" id="KAE8156120.1"/>
    </source>
</evidence>
<sequence length="89" mass="10216">MLLFLCVWTHISGLPQHQPWMMKFFFLFLLPSSFISEISFSPTSVYVLVHSLQLPNALMKTGKSILRYVVGCVTWLLLLQQQGGLVWSD</sequence>
<keyword evidence="2" id="KW-1185">Reference proteome</keyword>
<reference evidence="1 2" key="1">
    <citation type="submission" date="2019-04" db="EMBL/GenBank/DDBJ databases">
        <title>Friends and foes A comparative genomics study of 23 Aspergillus species from section Flavi.</title>
        <authorList>
            <consortium name="DOE Joint Genome Institute"/>
            <person name="Kjaerbolling I."/>
            <person name="Vesth T."/>
            <person name="Frisvad J.C."/>
            <person name="Nybo J.L."/>
            <person name="Theobald S."/>
            <person name="Kildgaard S."/>
            <person name="Isbrandt T."/>
            <person name="Kuo A."/>
            <person name="Sato A."/>
            <person name="Lyhne E.K."/>
            <person name="Kogle M.E."/>
            <person name="Wiebenga A."/>
            <person name="Kun R.S."/>
            <person name="Lubbers R.J."/>
            <person name="Makela M.R."/>
            <person name="Barry K."/>
            <person name="Chovatia M."/>
            <person name="Clum A."/>
            <person name="Daum C."/>
            <person name="Haridas S."/>
            <person name="He G."/>
            <person name="LaButti K."/>
            <person name="Lipzen A."/>
            <person name="Mondo S."/>
            <person name="Riley R."/>
            <person name="Salamov A."/>
            <person name="Simmons B.A."/>
            <person name="Magnuson J.K."/>
            <person name="Henrissat B."/>
            <person name="Mortensen U.H."/>
            <person name="Larsen T.O."/>
            <person name="Devries R.P."/>
            <person name="Grigoriev I.V."/>
            <person name="Machida M."/>
            <person name="Baker S.E."/>
            <person name="Andersen M.R."/>
        </authorList>
    </citation>
    <scope>NUCLEOTIDE SEQUENCE [LARGE SCALE GENOMIC DNA]</scope>
    <source>
        <strain evidence="1 2">CBS 117626</strain>
    </source>
</reference>
<dbReference type="Proteomes" id="UP000326950">
    <property type="component" value="Unassembled WGS sequence"/>
</dbReference>
<dbReference type="AlphaFoldDB" id="A0A5N6UC21"/>